<feature type="region of interest" description="Disordered" evidence="4">
    <location>
        <begin position="1"/>
        <end position="62"/>
    </location>
</feature>
<dbReference type="PROSITE" id="PS51050">
    <property type="entry name" value="ZF_CW"/>
    <property type="match status" value="1"/>
</dbReference>
<dbReference type="Gene3D" id="3.30.40.100">
    <property type="match status" value="1"/>
</dbReference>
<name>A0A8C6VGA9_NAJNA</name>
<protein>
    <recommendedName>
        <fullName evidence="9">Zinc finger CW-type PWWP domain protein 1</fullName>
    </recommendedName>
</protein>
<sequence length="328" mass="36524">MPGREGGRKEGKERNEGGKGREGERKGGREREGGKKEEKEEERGRKEGGHEISGGNWCESRTSTRRETNFSLKRDKTIIVINPSTEGVKVERRESCCTTWVQCSYPSCKKWRRLSSDVDPSALPEDWSCSQNPDLQYNSCNVPEETWSGSEDEVVHVIYFPGSIVWAKQYGYPWWPGIIEADPDIGEHFLFSTQADSLPSKYHVTFFGHSVTRAWISASLLKNYGEPPREGNALVRGALPEGSFSRSMSNSGPAERLEFFAGSKEVLALQALWKFGISELVLGDSLCLKSFLVALSSVLGSLAPPWQGSFLSEAISFNSLLTVNERNS</sequence>
<evidence type="ECO:0000313" key="7">
    <source>
        <dbReference type="Ensembl" id="ENSNNAP00000005351.1"/>
    </source>
</evidence>
<dbReference type="InterPro" id="IPR011124">
    <property type="entry name" value="Znf_CW"/>
</dbReference>
<feature type="compositionally biased region" description="Basic and acidic residues" evidence="4">
    <location>
        <begin position="1"/>
        <end position="50"/>
    </location>
</feature>
<keyword evidence="8" id="KW-1185">Reference proteome</keyword>
<evidence type="ECO:0008006" key="9">
    <source>
        <dbReference type="Google" id="ProtNLM"/>
    </source>
</evidence>
<dbReference type="PANTHER" id="PTHR15999:SF2">
    <property type="entry name" value="ZINC FINGER CW-TYPE PWWP DOMAIN PROTEIN 1"/>
    <property type="match status" value="1"/>
</dbReference>
<dbReference type="Pfam" id="PF07496">
    <property type="entry name" value="zf-CW"/>
    <property type="match status" value="1"/>
</dbReference>
<proteinExistence type="predicted"/>
<keyword evidence="2" id="KW-0863">Zinc-finger</keyword>
<evidence type="ECO:0000313" key="8">
    <source>
        <dbReference type="Proteomes" id="UP000694559"/>
    </source>
</evidence>
<evidence type="ECO:0000256" key="1">
    <source>
        <dbReference type="ARBA" id="ARBA00022723"/>
    </source>
</evidence>
<feature type="domain" description="CW-type" evidence="6">
    <location>
        <begin position="94"/>
        <end position="148"/>
    </location>
</feature>
<keyword evidence="1" id="KW-0479">Metal-binding</keyword>
<dbReference type="PANTHER" id="PTHR15999">
    <property type="entry name" value="ZINC FINGER CW-TYPE PWWP DOMAIN PROTEIN 1"/>
    <property type="match status" value="1"/>
</dbReference>
<evidence type="ECO:0000256" key="2">
    <source>
        <dbReference type="ARBA" id="ARBA00022771"/>
    </source>
</evidence>
<dbReference type="OrthoDB" id="5964980at2759"/>
<evidence type="ECO:0000259" key="6">
    <source>
        <dbReference type="PROSITE" id="PS51050"/>
    </source>
</evidence>
<reference evidence="7" key="1">
    <citation type="submission" date="2025-08" db="UniProtKB">
        <authorList>
            <consortium name="Ensembl"/>
        </authorList>
    </citation>
    <scope>IDENTIFICATION</scope>
</reference>
<dbReference type="PROSITE" id="PS50812">
    <property type="entry name" value="PWWP"/>
    <property type="match status" value="1"/>
</dbReference>
<organism evidence="7 8">
    <name type="scientific">Naja naja</name>
    <name type="common">Indian cobra</name>
    <dbReference type="NCBI Taxonomy" id="35670"/>
    <lineage>
        <taxon>Eukaryota</taxon>
        <taxon>Metazoa</taxon>
        <taxon>Chordata</taxon>
        <taxon>Craniata</taxon>
        <taxon>Vertebrata</taxon>
        <taxon>Euteleostomi</taxon>
        <taxon>Lepidosauria</taxon>
        <taxon>Squamata</taxon>
        <taxon>Bifurcata</taxon>
        <taxon>Unidentata</taxon>
        <taxon>Episquamata</taxon>
        <taxon>Toxicofera</taxon>
        <taxon>Serpentes</taxon>
        <taxon>Colubroidea</taxon>
        <taxon>Elapidae</taxon>
        <taxon>Elapinae</taxon>
        <taxon>Naja</taxon>
    </lineage>
</organism>
<dbReference type="InterPro" id="IPR042778">
    <property type="entry name" value="ZCWPW1/ZCWPW2"/>
</dbReference>
<feature type="domain" description="PWWP" evidence="5">
    <location>
        <begin position="161"/>
        <end position="216"/>
    </location>
</feature>
<dbReference type="SUPFAM" id="SSF63748">
    <property type="entry name" value="Tudor/PWWP/MBT"/>
    <property type="match status" value="1"/>
</dbReference>
<evidence type="ECO:0000256" key="4">
    <source>
        <dbReference type="SAM" id="MobiDB-lite"/>
    </source>
</evidence>
<reference evidence="7" key="2">
    <citation type="submission" date="2025-09" db="UniProtKB">
        <authorList>
            <consortium name="Ensembl"/>
        </authorList>
    </citation>
    <scope>IDENTIFICATION</scope>
</reference>
<dbReference type="Ensembl" id="ENSNNAT00000005588.1">
    <property type="protein sequence ID" value="ENSNNAP00000005351.1"/>
    <property type="gene ID" value="ENSNNAG00000003578.1"/>
</dbReference>
<evidence type="ECO:0000256" key="3">
    <source>
        <dbReference type="ARBA" id="ARBA00022833"/>
    </source>
</evidence>
<keyword evidence="3" id="KW-0862">Zinc</keyword>
<dbReference type="GO" id="GO:0008270">
    <property type="term" value="F:zinc ion binding"/>
    <property type="evidence" value="ECO:0007669"/>
    <property type="project" value="UniProtKB-KW"/>
</dbReference>
<accession>A0A8C6VGA9</accession>
<evidence type="ECO:0000259" key="5">
    <source>
        <dbReference type="PROSITE" id="PS50812"/>
    </source>
</evidence>
<dbReference type="GeneTree" id="ENSGT00560000077278"/>
<dbReference type="Pfam" id="PF00855">
    <property type="entry name" value="PWWP"/>
    <property type="match status" value="1"/>
</dbReference>
<dbReference type="InterPro" id="IPR000313">
    <property type="entry name" value="PWWP_dom"/>
</dbReference>
<dbReference type="SMART" id="SM00293">
    <property type="entry name" value="PWWP"/>
    <property type="match status" value="1"/>
</dbReference>
<dbReference type="GO" id="GO:0005634">
    <property type="term" value="C:nucleus"/>
    <property type="evidence" value="ECO:0007669"/>
    <property type="project" value="TreeGrafter"/>
</dbReference>
<dbReference type="AlphaFoldDB" id="A0A8C6VGA9"/>
<dbReference type="Gene3D" id="2.30.30.140">
    <property type="match status" value="1"/>
</dbReference>
<dbReference type="Proteomes" id="UP000694559">
    <property type="component" value="Unplaced"/>
</dbReference>